<dbReference type="EMBL" id="RHFK02000004">
    <property type="protein sequence ID" value="TWW76736.1"/>
    <property type="molecule type" value="Genomic_DNA"/>
</dbReference>
<dbReference type="GO" id="GO:0009986">
    <property type="term" value="C:cell surface"/>
    <property type="evidence" value="ECO:0007669"/>
    <property type="project" value="TreeGrafter"/>
</dbReference>
<dbReference type="CDD" id="cd11304">
    <property type="entry name" value="Cadherin_repeat"/>
    <property type="match status" value="1"/>
</dbReference>
<protein>
    <submittedName>
        <fullName evidence="2">Calsyntenin-2 Alcadein-gamma</fullName>
    </submittedName>
</protein>
<dbReference type="GO" id="GO:0045211">
    <property type="term" value="C:postsynaptic membrane"/>
    <property type="evidence" value="ECO:0007669"/>
    <property type="project" value="TreeGrafter"/>
</dbReference>
<organism evidence="2 3">
    <name type="scientific">Takifugu flavidus</name>
    <name type="common">sansaifugu</name>
    <dbReference type="NCBI Taxonomy" id="433684"/>
    <lineage>
        <taxon>Eukaryota</taxon>
        <taxon>Metazoa</taxon>
        <taxon>Chordata</taxon>
        <taxon>Craniata</taxon>
        <taxon>Vertebrata</taxon>
        <taxon>Euteleostomi</taxon>
        <taxon>Actinopterygii</taxon>
        <taxon>Neopterygii</taxon>
        <taxon>Teleostei</taxon>
        <taxon>Neoteleostei</taxon>
        <taxon>Acanthomorphata</taxon>
        <taxon>Eupercaria</taxon>
        <taxon>Tetraodontiformes</taxon>
        <taxon>Tetradontoidea</taxon>
        <taxon>Tetraodontidae</taxon>
        <taxon>Takifugu</taxon>
    </lineage>
</organism>
<dbReference type="PANTHER" id="PTHR14139">
    <property type="entry name" value="CALSYNTENIN"/>
    <property type="match status" value="1"/>
</dbReference>
<dbReference type="GO" id="GO:0050806">
    <property type="term" value="P:positive regulation of synaptic transmission"/>
    <property type="evidence" value="ECO:0007669"/>
    <property type="project" value="TreeGrafter"/>
</dbReference>
<proteinExistence type="predicted"/>
<accession>A0A5C6PC17</accession>
<evidence type="ECO:0000256" key="1">
    <source>
        <dbReference type="SAM" id="MobiDB-lite"/>
    </source>
</evidence>
<feature type="region of interest" description="Disordered" evidence="1">
    <location>
        <begin position="93"/>
        <end position="131"/>
    </location>
</feature>
<feature type="region of interest" description="Disordered" evidence="1">
    <location>
        <begin position="173"/>
        <end position="199"/>
    </location>
</feature>
<dbReference type="AlphaFoldDB" id="A0A5C6PC17"/>
<sequence length="216" mass="23249">MGTSATPDTARAGAQGRRFLRLSSTNLLPPSVGVRTVSSGEICAFNIQGLESPFEAVVLNGTSGEGQLRARGLVDCESQKEYTFIIQAHDCGSGPGGAEGKKSHKREGRGECRSCSLPPCPPGGAKRSSRSHWNKWPLRLATVEAAGLDRKEPSQVHNDTDDLLSFMSSARQSDFRGMKVRKTSRPINGWFNAPDSSGGRLAVMENKSMKQETPSE</sequence>
<evidence type="ECO:0000313" key="3">
    <source>
        <dbReference type="Proteomes" id="UP000324091"/>
    </source>
</evidence>
<keyword evidence="3" id="KW-1185">Reference proteome</keyword>
<dbReference type="Proteomes" id="UP000324091">
    <property type="component" value="Chromosome 12"/>
</dbReference>
<dbReference type="PANTHER" id="PTHR14139:SF3">
    <property type="entry name" value="CALSYNTENIN-2"/>
    <property type="match status" value="1"/>
</dbReference>
<dbReference type="GO" id="GO:0051965">
    <property type="term" value="P:positive regulation of synapse assembly"/>
    <property type="evidence" value="ECO:0007669"/>
    <property type="project" value="TreeGrafter"/>
</dbReference>
<reference evidence="2 3" key="1">
    <citation type="submission" date="2019-04" db="EMBL/GenBank/DDBJ databases">
        <title>Chromosome genome assembly for Takifugu flavidus.</title>
        <authorList>
            <person name="Xiao S."/>
        </authorList>
    </citation>
    <scope>NUCLEOTIDE SEQUENCE [LARGE SCALE GENOMIC DNA]</scope>
    <source>
        <strain evidence="2">HTHZ2018</strain>
        <tissue evidence="2">Muscle</tissue>
    </source>
</reference>
<evidence type="ECO:0000313" key="2">
    <source>
        <dbReference type="EMBL" id="TWW76736.1"/>
    </source>
</evidence>
<gene>
    <name evidence="2" type="ORF">D4764_12G0001260</name>
</gene>
<name>A0A5C6PC17_9TELE</name>
<comment type="caution">
    <text evidence="2">The sequence shown here is derived from an EMBL/GenBank/DDBJ whole genome shotgun (WGS) entry which is preliminary data.</text>
</comment>